<evidence type="ECO:0000313" key="10">
    <source>
        <dbReference type="Proteomes" id="UP000477951"/>
    </source>
</evidence>
<evidence type="ECO:0000313" key="9">
    <source>
        <dbReference type="Proteomes" id="UP000440716"/>
    </source>
</evidence>
<evidence type="ECO:0000256" key="1">
    <source>
        <dbReference type="SAM" id="MobiDB-lite"/>
    </source>
</evidence>
<protein>
    <submittedName>
        <fullName evidence="6">Uncharacterized protein</fullName>
    </submittedName>
</protein>
<dbReference type="Proteomes" id="UP000477951">
    <property type="component" value="Unassembled WGS sequence"/>
</dbReference>
<evidence type="ECO:0000256" key="2">
    <source>
        <dbReference type="SAM" id="SignalP"/>
    </source>
</evidence>
<comment type="caution">
    <text evidence="6">The sequence shown here is derived from an EMBL/GenBank/DDBJ whole genome shotgun (WGS) entry which is preliminary data.</text>
</comment>
<organism evidence="6 9">
    <name type="scientific">Agrobacterium vitis</name>
    <name type="common">Rhizobium vitis</name>
    <dbReference type="NCBI Taxonomy" id="373"/>
    <lineage>
        <taxon>Bacteria</taxon>
        <taxon>Pseudomonadati</taxon>
        <taxon>Pseudomonadota</taxon>
        <taxon>Alphaproteobacteria</taxon>
        <taxon>Hyphomicrobiales</taxon>
        <taxon>Rhizobiaceae</taxon>
        <taxon>Rhizobium/Agrobacterium group</taxon>
        <taxon>Agrobacterium</taxon>
    </lineage>
</organism>
<dbReference type="RefSeq" id="WP_060717005.1">
    <property type="nucleotide sequence ID" value="NZ_AP023268.1"/>
</dbReference>
<proteinExistence type="predicted"/>
<evidence type="ECO:0000313" key="8">
    <source>
        <dbReference type="Proteomes" id="UP000436911"/>
    </source>
</evidence>
<accession>A0A368NU77</accession>
<reference evidence="3 8" key="1">
    <citation type="submission" date="2018-08" db="EMBL/GenBank/DDBJ databases">
        <title>Genome sequencing of Agrobacterium vitis strain ICMP 10754.</title>
        <authorList>
            <person name="Visnovsky S.B."/>
            <person name="Pitman A.R."/>
        </authorList>
    </citation>
    <scope>NUCLEOTIDE SEQUENCE [LARGE SCALE GENOMIC DNA]</scope>
    <source>
        <strain evidence="3 8">ICMP 10754</strain>
    </source>
</reference>
<feature type="chain" id="PRO_5041605944" evidence="2">
    <location>
        <begin position="24"/>
        <end position="95"/>
    </location>
</feature>
<dbReference type="Proteomes" id="UP000440716">
    <property type="component" value="Unassembled WGS sequence"/>
</dbReference>
<dbReference type="GeneID" id="60682786"/>
<dbReference type="Proteomes" id="UP000436692">
    <property type="component" value="Unassembled WGS sequence"/>
</dbReference>
<evidence type="ECO:0000313" key="5">
    <source>
        <dbReference type="EMBL" id="MUZ74872.1"/>
    </source>
</evidence>
<keyword evidence="2" id="KW-0732">Signal</keyword>
<reference evidence="7 9" key="2">
    <citation type="submission" date="2019-12" db="EMBL/GenBank/DDBJ databases">
        <title>Whole-genome sequencing of Allorhizobium vitis.</title>
        <authorList>
            <person name="Gan H.M."/>
            <person name="Szegedi E."/>
            <person name="Burr T."/>
            <person name="Savka M.A."/>
        </authorList>
    </citation>
    <scope>NUCLEOTIDE SEQUENCE [LARGE SCALE GENOMIC DNA]</scope>
    <source>
        <strain evidence="6 9">CG415</strain>
        <strain evidence="5 10">CG516</strain>
        <strain evidence="4 7">CG989</strain>
    </source>
</reference>
<evidence type="ECO:0000313" key="7">
    <source>
        <dbReference type="Proteomes" id="UP000436692"/>
    </source>
</evidence>
<dbReference type="Proteomes" id="UP000436911">
    <property type="component" value="Unassembled WGS sequence"/>
</dbReference>
<sequence>MTRFLTSLALASALILSANQGFAQAPNSDRCVKGGMSDCQSKPGKPVQKKAANHERAHQNKLPPQKAAKQHRGKSVDPMTTCGVGSKAPCKPQRP</sequence>
<evidence type="ECO:0000313" key="3">
    <source>
        <dbReference type="EMBL" id="KAA3526686.1"/>
    </source>
</evidence>
<name>A0A368NU77_AGRVI</name>
<dbReference type="EMBL" id="WPHM01000003">
    <property type="protein sequence ID" value="MUZ57235.1"/>
    <property type="molecule type" value="Genomic_DNA"/>
</dbReference>
<feature type="signal peptide" evidence="2">
    <location>
        <begin position="1"/>
        <end position="23"/>
    </location>
</feature>
<feature type="region of interest" description="Disordered" evidence="1">
    <location>
        <begin position="34"/>
        <end position="95"/>
    </location>
</feature>
<dbReference type="EMBL" id="QUSG01000007">
    <property type="protein sequence ID" value="KAA3526686.1"/>
    <property type="molecule type" value="Genomic_DNA"/>
</dbReference>
<dbReference type="EMBL" id="WPHR01000020">
    <property type="protein sequence ID" value="MUZ74872.1"/>
    <property type="molecule type" value="Genomic_DNA"/>
</dbReference>
<dbReference type="AlphaFoldDB" id="A0A368NU77"/>
<dbReference type="EMBL" id="WPHU01000002">
    <property type="protein sequence ID" value="MVA55634.1"/>
    <property type="molecule type" value="Genomic_DNA"/>
</dbReference>
<evidence type="ECO:0000313" key="6">
    <source>
        <dbReference type="EMBL" id="MVA55634.1"/>
    </source>
</evidence>
<gene>
    <name evidence="3" type="ORF">DXT89_15090</name>
    <name evidence="6" type="ORF">GOZ88_05835</name>
    <name evidence="5" type="ORF">GOZ90_19465</name>
    <name evidence="4" type="ORF">GOZ95_07155</name>
</gene>
<evidence type="ECO:0000313" key="4">
    <source>
        <dbReference type="EMBL" id="MUZ57235.1"/>
    </source>
</evidence>
<dbReference type="OrthoDB" id="8303468at2"/>